<organism evidence="2 3">
    <name type="scientific">Pyrobaculum calidifontis (strain DSM 21063 / JCM 11548 / VA1)</name>
    <dbReference type="NCBI Taxonomy" id="410359"/>
    <lineage>
        <taxon>Archaea</taxon>
        <taxon>Thermoproteota</taxon>
        <taxon>Thermoprotei</taxon>
        <taxon>Thermoproteales</taxon>
        <taxon>Thermoproteaceae</taxon>
        <taxon>Pyrobaculum</taxon>
    </lineage>
</organism>
<keyword evidence="3" id="KW-1185">Reference proteome</keyword>
<name>A3MY56_PYRCJ</name>
<sequence>MACKSAIQCVPQATREEELNVDVLIVGGSVGGIVAALELKKYGYSPKIVHTGPLGGHRVLVDPSQEIQAIVARANELDVEAGFFDGSYVYTNGVRYKVKYKHLILATGGADVPITFPGSTKVPQKTAEEVLQDPPNGLNVVVWGSSEWGLKTAIALRRRGNNVVVMDNSAYLRDVKYYEEVKSRLDFPIITSARLTGYKSGALKYRVKTVRGKEEEGEMKVDLIVSAVRMVNPYVPMKMGYRVFYSFELNSLVPRRSVYGELLSVDESGRAVGGGNVYAVGHLYGAVKDGHVVDQGRLLAMYIASKDGLEDAGRVKDALDKFLVRLAVEANWLYNLGNRLEKGTDGTGRYVEPNVIDVPHWASYWPQLDELEDVVICPCDGTTLRKVLDEVKRLNSVKELKVKITHEETDLLRHLKVPKVSFGNSVCAESVCIPYAVIILGAALAQRPSYFIYGKPQMLYEIS</sequence>
<dbReference type="RefSeq" id="WP_011850831.1">
    <property type="nucleotide sequence ID" value="NC_009073.1"/>
</dbReference>
<dbReference type="Pfam" id="PF07992">
    <property type="entry name" value="Pyr_redox_2"/>
    <property type="match status" value="1"/>
</dbReference>
<dbReference type="GO" id="GO:0016491">
    <property type="term" value="F:oxidoreductase activity"/>
    <property type="evidence" value="ECO:0007669"/>
    <property type="project" value="InterPro"/>
</dbReference>
<protein>
    <submittedName>
        <fullName evidence="2">FAD-dependent pyridine nucleotide-disulfide oxidoreductase</fullName>
    </submittedName>
</protein>
<reference evidence="2" key="1">
    <citation type="submission" date="2007-02" db="EMBL/GenBank/DDBJ databases">
        <title>Complete sequence of Pyrobaculum calidifontis JCM 11548.</title>
        <authorList>
            <consortium name="US DOE Joint Genome Institute"/>
            <person name="Copeland A."/>
            <person name="Lucas S."/>
            <person name="Lapidus A."/>
            <person name="Barry K."/>
            <person name="Glavina del Rio T."/>
            <person name="Dalin E."/>
            <person name="Tice H."/>
            <person name="Pitluck S."/>
            <person name="Chain P."/>
            <person name="Malfatti S."/>
            <person name="Shin M."/>
            <person name="Vergez L."/>
            <person name="Schmutz J."/>
            <person name="Larimer F."/>
            <person name="Land M."/>
            <person name="Hauser L."/>
            <person name="Kyrpides N."/>
            <person name="Mikhailova N."/>
            <person name="Cozen A.E."/>
            <person name="Fitz-Gibbon S.T."/>
            <person name="House C.H."/>
            <person name="Saltikov C."/>
            <person name="Lowe T.M."/>
            <person name="Richardson P."/>
        </authorList>
    </citation>
    <scope>NUCLEOTIDE SEQUENCE [LARGE SCALE GENOMIC DNA]</scope>
    <source>
        <strain evidence="2">JCM 11548</strain>
    </source>
</reference>
<gene>
    <name evidence="2" type="ordered locus">Pcal_2158</name>
</gene>
<accession>A3MY56</accession>
<dbReference type="EMBL" id="CP000561">
    <property type="protein sequence ID" value="ABO09573.1"/>
    <property type="molecule type" value="Genomic_DNA"/>
</dbReference>
<evidence type="ECO:0000313" key="3">
    <source>
        <dbReference type="Proteomes" id="UP000001431"/>
    </source>
</evidence>
<evidence type="ECO:0000313" key="2">
    <source>
        <dbReference type="EMBL" id="ABO09573.1"/>
    </source>
</evidence>
<dbReference type="InterPro" id="IPR036188">
    <property type="entry name" value="FAD/NAD-bd_sf"/>
</dbReference>
<dbReference type="GeneID" id="4908617"/>
<dbReference type="Proteomes" id="UP000001431">
    <property type="component" value="Chromosome"/>
</dbReference>
<dbReference type="KEGG" id="pcl:Pcal_2158"/>
<feature type="domain" description="FAD/NAD(P)-binding" evidence="1">
    <location>
        <begin position="22"/>
        <end position="228"/>
    </location>
</feature>
<dbReference type="eggNOG" id="arCOG01300">
    <property type="taxonomic scope" value="Archaea"/>
</dbReference>
<dbReference type="InterPro" id="IPR023753">
    <property type="entry name" value="FAD/NAD-binding_dom"/>
</dbReference>
<dbReference type="Gene3D" id="3.50.50.60">
    <property type="entry name" value="FAD/NAD(P)-binding domain"/>
    <property type="match status" value="2"/>
</dbReference>
<proteinExistence type="predicted"/>
<dbReference type="AlphaFoldDB" id="A3MY56"/>
<evidence type="ECO:0000259" key="1">
    <source>
        <dbReference type="Pfam" id="PF07992"/>
    </source>
</evidence>
<dbReference type="HOGENOM" id="CLU_580908_0_0_2"/>
<dbReference type="SUPFAM" id="SSF51905">
    <property type="entry name" value="FAD/NAD(P)-binding domain"/>
    <property type="match status" value="1"/>
</dbReference>
<dbReference type="OrthoDB" id="36306at2157"/>